<organism evidence="1 2">
    <name type="scientific">Agrobacterium pusense</name>
    <dbReference type="NCBI Taxonomy" id="648995"/>
    <lineage>
        <taxon>Bacteria</taxon>
        <taxon>Pseudomonadati</taxon>
        <taxon>Pseudomonadota</taxon>
        <taxon>Alphaproteobacteria</taxon>
        <taxon>Hyphomicrobiales</taxon>
        <taxon>Rhizobiaceae</taxon>
        <taxon>Rhizobium/Agrobacterium group</taxon>
        <taxon>Agrobacterium</taxon>
    </lineage>
</organism>
<accession>U4QBV4</accession>
<dbReference type="HOGENOM" id="CLU_064473_0_0_5"/>
<proteinExistence type="predicted"/>
<evidence type="ECO:0000313" key="1">
    <source>
        <dbReference type="EMBL" id="CDI09992.1"/>
    </source>
</evidence>
<dbReference type="EMBL" id="HG518323">
    <property type="protein sequence ID" value="CDI09992.1"/>
    <property type="molecule type" value="Genomic_DNA"/>
</dbReference>
<reference evidence="1 2" key="1">
    <citation type="journal article" date="2013" name="Genome Announc.">
        <title>Complete Genome Sequence of the Sesbania Symbiont and Rice Growth-Promoting Endophyte Rhizobium sp. Strain IRBG74.</title>
        <authorList>
            <person name="Crook M.B."/>
            <person name="Mitra S."/>
            <person name="Ane J.M."/>
            <person name="Sadowsky M.J."/>
            <person name="Gyaneshwar P."/>
        </authorList>
    </citation>
    <scope>NUCLEOTIDE SEQUENCE [LARGE SCALE GENOMIC DNA]</scope>
    <source>
        <strain evidence="1 2">IRBG74</strain>
    </source>
</reference>
<sequence>MSQKRIVNNVLTLEAEVVRVKKKNLDGASLITPDTVAKEIFARKTKTFDEQFAVAKAEIAIILELAQQQFDNGISAHDIIHRTAGALHGLREKLHSSVWAELIPIIQNHPVSERFLQDPFTRWSFDKPRGYSGDAQLLDFIYGHESVAGLVKNATPLGRDLYDYTKDASSSVAVRERRDLLTRFVDEAAARHGEDTEILTIASGHLREADASAALKEGRLRRWVALDQDPLSVGSVARDFAGTCIEAIDGSVRDIVLRTQELGTFDLIYAAGLYDYLNDRVAIKLTRRCMEMLKPGGMFLFANFSEDIVVDGYMETFMNWALLLRSKADMWRIVNASADPDSIEAEVFFGENHNIVYATMRKKA</sequence>
<dbReference type="InterPro" id="IPR029063">
    <property type="entry name" value="SAM-dependent_MTases_sf"/>
</dbReference>
<protein>
    <recommendedName>
        <fullName evidence="3">Methyltransferase</fullName>
    </recommendedName>
</protein>
<dbReference type="AlphaFoldDB" id="U4QBV4"/>
<evidence type="ECO:0000313" key="2">
    <source>
        <dbReference type="Proteomes" id="UP000016944"/>
    </source>
</evidence>
<gene>
    <name evidence="1" type="ORF">BN877_II0191</name>
</gene>
<dbReference type="SUPFAM" id="SSF53335">
    <property type="entry name" value="S-adenosyl-L-methionine-dependent methyltransferases"/>
    <property type="match status" value="1"/>
</dbReference>
<dbReference type="KEGG" id="rir:BN877_II0191"/>
<dbReference type="PATRIC" id="fig|424182.3.peg.3055"/>
<name>U4QBV4_9HYPH</name>
<dbReference type="Proteomes" id="UP000016944">
    <property type="component" value="Chromosome II"/>
</dbReference>
<dbReference type="Gene3D" id="3.40.50.150">
    <property type="entry name" value="Vaccinia Virus protein VP39"/>
    <property type="match status" value="1"/>
</dbReference>
<evidence type="ECO:0008006" key="3">
    <source>
        <dbReference type="Google" id="ProtNLM"/>
    </source>
</evidence>